<dbReference type="AlphaFoldDB" id="A0A2S4MJL3"/>
<dbReference type="Proteomes" id="UP000237381">
    <property type="component" value="Unassembled WGS sequence"/>
</dbReference>
<dbReference type="EMBL" id="PQGA01000002">
    <property type="protein sequence ID" value="POR54789.1"/>
    <property type="molecule type" value="Genomic_DNA"/>
</dbReference>
<accession>A0A2S4MJL3</accession>
<gene>
    <name evidence="1" type="ORF">B0G62_102399</name>
</gene>
<name>A0A2S4MJL3_9BURK</name>
<organism evidence="1 2">
    <name type="scientific">Paraburkholderia eburnea</name>
    <dbReference type="NCBI Taxonomy" id="1189126"/>
    <lineage>
        <taxon>Bacteria</taxon>
        <taxon>Pseudomonadati</taxon>
        <taxon>Pseudomonadota</taxon>
        <taxon>Betaproteobacteria</taxon>
        <taxon>Burkholderiales</taxon>
        <taxon>Burkholderiaceae</taxon>
        <taxon>Paraburkholderia</taxon>
    </lineage>
</organism>
<comment type="caution">
    <text evidence="1">The sequence shown here is derived from an EMBL/GenBank/DDBJ whole genome shotgun (WGS) entry which is preliminary data.</text>
</comment>
<evidence type="ECO:0000313" key="2">
    <source>
        <dbReference type="Proteomes" id="UP000237381"/>
    </source>
</evidence>
<evidence type="ECO:0000313" key="1">
    <source>
        <dbReference type="EMBL" id="POR54789.1"/>
    </source>
</evidence>
<keyword evidence="2" id="KW-1185">Reference proteome</keyword>
<proteinExistence type="predicted"/>
<dbReference type="RefSeq" id="WP_279629743.1">
    <property type="nucleotide sequence ID" value="NZ_PQGA01000002.1"/>
</dbReference>
<reference evidence="1 2" key="1">
    <citation type="submission" date="2018-01" db="EMBL/GenBank/DDBJ databases">
        <title>Genomic Encyclopedia of Type Strains, Phase III (KMG-III): the genomes of soil and plant-associated and newly described type strains.</title>
        <authorList>
            <person name="Whitman W."/>
        </authorList>
    </citation>
    <scope>NUCLEOTIDE SEQUENCE [LARGE SCALE GENOMIC DNA]</scope>
    <source>
        <strain evidence="1 2">JCM 18070</strain>
    </source>
</reference>
<protein>
    <submittedName>
        <fullName evidence="1">Uncharacterized protein</fullName>
    </submittedName>
</protein>
<sequence>MRVRLQRVALGNTLPSVSVKADRETAYAPLNGYGDRRIEGFLQ</sequence>